<dbReference type="GO" id="GO:0046872">
    <property type="term" value="F:metal ion binding"/>
    <property type="evidence" value="ECO:0007669"/>
    <property type="project" value="UniProtKB-KW"/>
</dbReference>
<dbReference type="Gene3D" id="3.40.30.10">
    <property type="entry name" value="Glutaredoxin"/>
    <property type="match status" value="1"/>
</dbReference>
<feature type="chain" id="PRO_5015029831" evidence="5">
    <location>
        <begin position="20"/>
        <end position="216"/>
    </location>
</feature>
<dbReference type="PANTHER" id="PTHR12151">
    <property type="entry name" value="ELECTRON TRANSPORT PROTIN SCO1/SENC FAMILY MEMBER"/>
    <property type="match status" value="1"/>
</dbReference>
<feature type="disulfide bond" description="Redox-active" evidence="4">
    <location>
        <begin position="76"/>
        <end position="80"/>
    </location>
</feature>
<proteinExistence type="inferred from homology"/>
<keyword evidence="2 3" id="KW-0186">Copper</keyword>
<dbReference type="Proteomes" id="UP000183794">
    <property type="component" value="Unassembled WGS sequence"/>
</dbReference>
<feature type="binding site" evidence="3">
    <location>
        <position position="183"/>
    </location>
    <ligand>
        <name>Cu cation</name>
        <dbReference type="ChEBI" id="CHEBI:23378"/>
    </ligand>
</feature>
<organism evidence="8 10">
    <name type="scientific">Moritella viscosa</name>
    <dbReference type="NCBI Taxonomy" id="80854"/>
    <lineage>
        <taxon>Bacteria</taxon>
        <taxon>Pseudomonadati</taxon>
        <taxon>Pseudomonadota</taxon>
        <taxon>Gammaproteobacteria</taxon>
        <taxon>Alteromonadales</taxon>
        <taxon>Moritellaceae</taxon>
        <taxon>Moritella</taxon>
    </lineage>
</organism>
<dbReference type="Proteomes" id="UP000182660">
    <property type="component" value="Unassembled WGS sequence"/>
</dbReference>
<keyword evidence="4" id="KW-1015">Disulfide bond</keyword>
<evidence type="ECO:0000256" key="2">
    <source>
        <dbReference type="ARBA" id="ARBA00023008"/>
    </source>
</evidence>
<dbReference type="HOGENOM" id="CLU_050131_3_2_6"/>
<sequence>MKKSKAIIAAGIIGLSALGAIVANNMEQSSLPTFTTAYAQPKKITLPDFVLGDNQEYTKALFKGKWSLVFFGYASCPDVCPTELYNLNHVASIMTDAGKTMPQVVFISVDPQRDSNEMLTTYAHFYNDNFMGITGATSEIDKLVAGFGVIYQKTFLANNGQYVSVPYSSPIPEDQRESYLINHSSRLYLVNPEGQYVAAFAPPHSAKKIAEDLLKL</sequence>
<evidence type="ECO:0000256" key="3">
    <source>
        <dbReference type="PIRSR" id="PIRSR603782-1"/>
    </source>
</evidence>
<dbReference type="AlphaFoldDB" id="A0A090IEW6"/>
<gene>
    <name evidence="7" type="ORF">MT2528_2846</name>
    <name evidence="8" type="ORF">NVI5450_3039</name>
</gene>
<dbReference type="GeneID" id="61296681"/>
<dbReference type="InterPro" id="IPR013766">
    <property type="entry name" value="Thioredoxin_domain"/>
</dbReference>
<evidence type="ECO:0000259" key="6">
    <source>
        <dbReference type="PROSITE" id="PS51352"/>
    </source>
</evidence>
<dbReference type="PATRIC" id="fig|80854.5.peg.244"/>
<dbReference type="OrthoDB" id="9790194at2"/>
<name>A0A090IEW6_9GAMM</name>
<dbReference type="Pfam" id="PF02630">
    <property type="entry name" value="SCO1-SenC"/>
    <property type="match status" value="1"/>
</dbReference>
<dbReference type="CDD" id="cd02968">
    <property type="entry name" value="SCO"/>
    <property type="match status" value="1"/>
</dbReference>
<evidence type="ECO:0000256" key="1">
    <source>
        <dbReference type="ARBA" id="ARBA00010996"/>
    </source>
</evidence>
<evidence type="ECO:0000313" key="10">
    <source>
        <dbReference type="Proteomes" id="UP000183794"/>
    </source>
</evidence>
<feature type="binding site" evidence="3">
    <location>
        <position position="80"/>
    </location>
    <ligand>
        <name>Cu cation</name>
        <dbReference type="ChEBI" id="CHEBI:23378"/>
    </ligand>
</feature>
<dbReference type="RefSeq" id="WP_045108717.1">
    <property type="nucleotide sequence ID" value="NZ_CAWQZC010000079.1"/>
</dbReference>
<reference evidence="8 10" key="1">
    <citation type="submission" date="2016-11" db="EMBL/GenBank/DDBJ databases">
        <authorList>
            <person name="Jaros S."/>
            <person name="Januszkiewicz K."/>
            <person name="Wedrychowicz H."/>
        </authorList>
    </citation>
    <scope>NUCLEOTIDE SEQUENCE [LARGE SCALE GENOMIC DNA]</scope>
    <source>
        <strain evidence="8">NVI 5450</strain>
    </source>
</reference>
<evidence type="ECO:0000313" key="9">
    <source>
        <dbReference type="Proteomes" id="UP000182660"/>
    </source>
</evidence>
<dbReference type="EMBL" id="FPLJ01000062">
    <property type="protein sequence ID" value="SGY94728.1"/>
    <property type="molecule type" value="Genomic_DNA"/>
</dbReference>
<evidence type="ECO:0000256" key="5">
    <source>
        <dbReference type="SAM" id="SignalP"/>
    </source>
</evidence>
<dbReference type="PANTHER" id="PTHR12151:SF25">
    <property type="entry name" value="LINALOOL DEHYDRATASE_ISOMERASE DOMAIN-CONTAINING PROTEIN"/>
    <property type="match status" value="1"/>
</dbReference>
<evidence type="ECO:0000313" key="8">
    <source>
        <dbReference type="EMBL" id="SGZ06301.1"/>
    </source>
</evidence>
<dbReference type="KEGG" id="mvs:MVIS_0234"/>
<evidence type="ECO:0000313" key="7">
    <source>
        <dbReference type="EMBL" id="SGY94728.1"/>
    </source>
</evidence>
<dbReference type="EMBL" id="FPLD01000079">
    <property type="protein sequence ID" value="SGZ06301.1"/>
    <property type="molecule type" value="Genomic_DNA"/>
</dbReference>
<reference evidence="7 9" key="2">
    <citation type="submission" date="2016-11" db="EMBL/GenBank/DDBJ databases">
        <authorList>
            <person name="Klemetsen T."/>
        </authorList>
    </citation>
    <scope>NUCLEOTIDE SEQUENCE [LARGE SCALE GENOMIC DNA]</scope>
    <source>
        <strain evidence="7">MT 2528</strain>
    </source>
</reference>
<keyword evidence="9" id="KW-1185">Reference proteome</keyword>
<keyword evidence="3" id="KW-0479">Metal-binding</keyword>
<dbReference type="InterPro" id="IPR036249">
    <property type="entry name" value="Thioredoxin-like_sf"/>
</dbReference>
<dbReference type="STRING" id="80854.MVIS_0234"/>
<dbReference type="InterPro" id="IPR003782">
    <property type="entry name" value="SCO1/SenC"/>
</dbReference>
<accession>A0A090IEW6</accession>
<keyword evidence="5" id="KW-0732">Signal</keyword>
<dbReference type="PROSITE" id="PS51352">
    <property type="entry name" value="THIOREDOXIN_2"/>
    <property type="match status" value="1"/>
</dbReference>
<feature type="domain" description="Thioredoxin" evidence="6">
    <location>
        <begin position="25"/>
        <end position="216"/>
    </location>
</feature>
<feature type="binding site" evidence="3">
    <location>
        <position position="76"/>
    </location>
    <ligand>
        <name>Cu cation</name>
        <dbReference type="ChEBI" id="CHEBI:23378"/>
    </ligand>
</feature>
<dbReference type="SUPFAM" id="SSF52833">
    <property type="entry name" value="Thioredoxin-like"/>
    <property type="match status" value="1"/>
</dbReference>
<feature type="signal peptide" evidence="5">
    <location>
        <begin position="1"/>
        <end position="19"/>
    </location>
</feature>
<protein>
    <submittedName>
        <fullName evidence="8">SCO1/SenC family protein</fullName>
    </submittedName>
</protein>
<evidence type="ECO:0000256" key="4">
    <source>
        <dbReference type="PIRSR" id="PIRSR603782-2"/>
    </source>
</evidence>
<comment type="similarity">
    <text evidence="1">Belongs to the SCO1/2 family.</text>
</comment>